<evidence type="ECO:0000256" key="3">
    <source>
        <dbReference type="RuleBase" id="RU362132"/>
    </source>
</evidence>
<dbReference type="GO" id="GO:0005948">
    <property type="term" value="C:acetolactate synthase complex"/>
    <property type="evidence" value="ECO:0007669"/>
    <property type="project" value="TreeGrafter"/>
</dbReference>
<feature type="domain" description="Thiamine pyrophosphate enzyme central" evidence="5">
    <location>
        <begin position="206"/>
        <end position="344"/>
    </location>
</feature>
<evidence type="ECO:0000256" key="2">
    <source>
        <dbReference type="ARBA" id="ARBA00023052"/>
    </source>
</evidence>
<dbReference type="SUPFAM" id="SSF52467">
    <property type="entry name" value="DHS-like NAD/FAD-binding domain"/>
    <property type="match status" value="1"/>
</dbReference>
<dbReference type="GO" id="GO:0030976">
    <property type="term" value="F:thiamine pyrophosphate binding"/>
    <property type="evidence" value="ECO:0007669"/>
    <property type="project" value="InterPro"/>
</dbReference>
<dbReference type="InterPro" id="IPR045229">
    <property type="entry name" value="TPP_enz"/>
</dbReference>
<evidence type="ECO:0000313" key="8">
    <source>
        <dbReference type="EMBL" id="SDX81611.1"/>
    </source>
</evidence>
<dbReference type="AlphaFoldDB" id="A0A1H3ES91"/>
<dbReference type="GO" id="GO:0003984">
    <property type="term" value="F:acetolactate synthase activity"/>
    <property type="evidence" value="ECO:0007669"/>
    <property type="project" value="TreeGrafter"/>
</dbReference>
<feature type="region of interest" description="Disordered" evidence="4">
    <location>
        <begin position="361"/>
        <end position="387"/>
    </location>
</feature>
<evidence type="ECO:0000259" key="7">
    <source>
        <dbReference type="Pfam" id="PF02776"/>
    </source>
</evidence>
<evidence type="ECO:0000256" key="1">
    <source>
        <dbReference type="ARBA" id="ARBA00007812"/>
    </source>
</evidence>
<dbReference type="InterPro" id="IPR011766">
    <property type="entry name" value="TPP_enzyme_TPP-bd"/>
</dbReference>
<accession>A0A1H3ES91</accession>
<dbReference type="Pfam" id="PF02775">
    <property type="entry name" value="TPP_enzyme_C"/>
    <property type="match status" value="1"/>
</dbReference>
<protein>
    <submittedName>
        <fullName evidence="8">Benzoylformate decarboxylase</fullName>
    </submittedName>
</protein>
<dbReference type="SUPFAM" id="SSF52518">
    <property type="entry name" value="Thiamin diphosphate-binding fold (THDP-binding)"/>
    <property type="match status" value="2"/>
</dbReference>
<organism evidence="8 9">
    <name type="scientific">Halopenitus persicus</name>
    <dbReference type="NCBI Taxonomy" id="1048396"/>
    <lineage>
        <taxon>Archaea</taxon>
        <taxon>Methanobacteriati</taxon>
        <taxon>Methanobacteriota</taxon>
        <taxon>Stenosarchaea group</taxon>
        <taxon>Halobacteria</taxon>
        <taxon>Halobacteriales</taxon>
        <taxon>Haloferacaceae</taxon>
        <taxon>Halopenitus</taxon>
    </lineage>
</organism>
<dbReference type="OrthoDB" id="6837at2157"/>
<dbReference type="GO" id="GO:0050660">
    <property type="term" value="F:flavin adenine dinucleotide binding"/>
    <property type="evidence" value="ECO:0007669"/>
    <property type="project" value="TreeGrafter"/>
</dbReference>
<dbReference type="CDD" id="cd02002">
    <property type="entry name" value="TPP_BFDC"/>
    <property type="match status" value="1"/>
</dbReference>
<dbReference type="Pfam" id="PF02776">
    <property type="entry name" value="TPP_enzyme_N"/>
    <property type="match status" value="1"/>
</dbReference>
<name>A0A1H3ES91_9EURY</name>
<dbReference type="GO" id="GO:0009097">
    <property type="term" value="P:isoleucine biosynthetic process"/>
    <property type="evidence" value="ECO:0007669"/>
    <property type="project" value="TreeGrafter"/>
</dbReference>
<keyword evidence="2 3" id="KW-0786">Thiamine pyrophosphate</keyword>
<proteinExistence type="inferred from homology"/>
<sequence>MTRSGAEYFVEAMASYGAEYLFGNPGTTEVPIMEAIDGTDIEYRLGLQEDVAVGMASGYACSRRDRVGSAIGDAVRSDESLPVGVVNLHVAPGMAHGLGNLYAASVSNAPLVVTAGCHRTDVQHQEPILHGDLVEMTDQFTKWSAEVKRVGSLPEMLRRAFKVALTPPTGPVFLALPLDVLLDETDAPVAPLTPPPSLGMADAHDLERAADAIVDADGAPTVVVGDQIAWAGSDAVEEATRFAEAAGAAVYGEILQSNVAFPMEHDQWVAVSGATADGMRSVNDTDVLVRIGCSTNTPTLGFTDPVVGPETTVVDVGVDTWELGKNDPADVSLVGEIEATLGALADAVDSRVTDAERERRLEAVRATKRDRPAESTSAGPESDGRLSKAGLIDGIRSVAPDARLVDESVTTRRAVFSEFGLGPEQLHGNKSGGLGYGLPASVGVAIAENDREDPRPVIGVIGDGSYLYYPNTIYSAVRHDVDLTVVVANNANYRILKDNTMRVLGGSEEDYGFTAMDFDPHIDFAANAESHGATGVDVVGREALEEELAAAIDERGPTVLNVPIRD</sequence>
<dbReference type="Proteomes" id="UP000199079">
    <property type="component" value="Unassembled WGS sequence"/>
</dbReference>
<gene>
    <name evidence="8" type="ORF">SAMN05216564_101576</name>
</gene>
<feature type="domain" description="Thiamine pyrophosphate enzyme TPP-binding" evidence="6">
    <location>
        <begin position="430"/>
        <end position="562"/>
    </location>
</feature>
<dbReference type="RefSeq" id="WP_092730663.1">
    <property type="nucleotide sequence ID" value="NZ_FNPC01000001.1"/>
</dbReference>
<evidence type="ECO:0000259" key="6">
    <source>
        <dbReference type="Pfam" id="PF02775"/>
    </source>
</evidence>
<evidence type="ECO:0000259" key="5">
    <source>
        <dbReference type="Pfam" id="PF00205"/>
    </source>
</evidence>
<dbReference type="Gene3D" id="3.40.50.970">
    <property type="match status" value="2"/>
</dbReference>
<dbReference type="PANTHER" id="PTHR18968">
    <property type="entry name" value="THIAMINE PYROPHOSPHATE ENZYMES"/>
    <property type="match status" value="1"/>
</dbReference>
<feature type="compositionally biased region" description="Basic and acidic residues" evidence="4">
    <location>
        <begin position="361"/>
        <end position="373"/>
    </location>
</feature>
<dbReference type="GO" id="GO:0044272">
    <property type="term" value="P:sulfur compound biosynthetic process"/>
    <property type="evidence" value="ECO:0007669"/>
    <property type="project" value="UniProtKB-ARBA"/>
</dbReference>
<dbReference type="EMBL" id="FNPC01000001">
    <property type="protein sequence ID" value="SDX81611.1"/>
    <property type="molecule type" value="Genomic_DNA"/>
</dbReference>
<dbReference type="Gene3D" id="3.40.50.1220">
    <property type="entry name" value="TPP-binding domain"/>
    <property type="match status" value="1"/>
</dbReference>
<evidence type="ECO:0000256" key="4">
    <source>
        <dbReference type="SAM" id="MobiDB-lite"/>
    </source>
</evidence>
<feature type="domain" description="Thiamine pyrophosphate enzyme N-terminal TPP-binding" evidence="7">
    <location>
        <begin position="4"/>
        <end position="126"/>
    </location>
</feature>
<dbReference type="CDD" id="cd07035">
    <property type="entry name" value="TPP_PYR_POX_like"/>
    <property type="match status" value="1"/>
</dbReference>
<dbReference type="InterPro" id="IPR029035">
    <property type="entry name" value="DHS-like_NAD/FAD-binding_dom"/>
</dbReference>
<dbReference type="InterPro" id="IPR029061">
    <property type="entry name" value="THDP-binding"/>
</dbReference>
<dbReference type="InterPro" id="IPR012001">
    <property type="entry name" value="Thiamin_PyroP_enz_TPP-bd_dom"/>
</dbReference>
<dbReference type="InterPro" id="IPR012000">
    <property type="entry name" value="Thiamin_PyroP_enz_cen_dom"/>
</dbReference>
<keyword evidence="9" id="KW-1185">Reference proteome</keyword>
<dbReference type="GO" id="GO:0000287">
    <property type="term" value="F:magnesium ion binding"/>
    <property type="evidence" value="ECO:0007669"/>
    <property type="project" value="InterPro"/>
</dbReference>
<evidence type="ECO:0000313" key="9">
    <source>
        <dbReference type="Proteomes" id="UP000199079"/>
    </source>
</evidence>
<dbReference type="Pfam" id="PF00205">
    <property type="entry name" value="TPP_enzyme_M"/>
    <property type="match status" value="1"/>
</dbReference>
<dbReference type="PANTHER" id="PTHR18968:SF13">
    <property type="entry name" value="ACETOLACTATE SYNTHASE CATALYTIC SUBUNIT, MITOCHONDRIAL"/>
    <property type="match status" value="1"/>
</dbReference>
<dbReference type="GO" id="GO:0009099">
    <property type="term" value="P:L-valine biosynthetic process"/>
    <property type="evidence" value="ECO:0007669"/>
    <property type="project" value="TreeGrafter"/>
</dbReference>
<reference evidence="9" key="1">
    <citation type="submission" date="2016-10" db="EMBL/GenBank/DDBJ databases">
        <authorList>
            <person name="Varghese N."/>
            <person name="Submissions S."/>
        </authorList>
    </citation>
    <scope>NUCLEOTIDE SEQUENCE [LARGE SCALE GENOMIC DNA]</scope>
    <source>
        <strain evidence="9">DC30,IBRC 10041,KCTC 4046</strain>
    </source>
</reference>
<comment type="similarity">
    <text evidence="1 3">Belongs to the TPP enzyme family.</text>
</comment>